<feature type="compositionally biased region" description="Polar residues" evidence="7">
    <location>
        <begin position="276"/>
        <end position="295"/>
    </location>
</feature>
<evidence type="ECO:0000259" key="8">
    <source>
        <dbReference type="PROSITE" id="PS50067"/>
    </source>
</evidence>
<feature type="region of interest" description="Disordered" evidence="7">
    <location>
        <begin position="1"/>
        <end position="46"/>
    </location>
</feature>
<evidence type="ECO:0000256" key="1">
    <source>
        <dbReference type="ARBA" id="ARBA00022701"/>
    </source>
</evidence>
<dbReference type="Gene3D" id="3.40.850.10">
    <property type="entry name" value="Kinesin motor domain"/>
    <property type="match status" value="1"/>
</dbReference>
<dbReference type="GO" id="GO:0005874">
    <property type="term" value="C:microtubule"/>
    <property type="evidence" value="ECO:0007669"/>
    <property type="project" value="UniProtKB-KW"/>
</dbReference>
<feature type="compositionally biased region" description="Polar residues" evidence="7">
    <location>
        <begin position="71"/>
        <end position="85"/>
    </location>
</feature>
<evidence type="ECO:0000256" key="4">
    <source>
        <dbReference type="ARBA" id="ARBA00023175"/>
    </source>
</evidence>
<feature type="binding site" evidence="5">
    <location>
        <begin position="676"/>
        <end position="683"/>
    </location>
    <ligand>
        <name>ATP</name>
        <dbReference type="ChEBI" id="CHEBI:30616"/>
    </ligand>
</feature>
<evidence type="ECO:0000256" key="6">
    <source>
        <dbReference type="SAM" id="Coils"/>
    </source>
</evidence>
<dbReference type="InterPro" id="IPR036961">
    <property type="entry name" value="Kinesin_motor_dom_sf"/>
</dbReference>
<comment type="similarity">
    <text evidence="5">Belongs to the TRAFAC class myosin-kinesin ATPase superfamily. Kinesin family.</text>
</comment>
<reference evidence="9 10" key="1">
    <citation type="submission" date="2024-10" db="EMBL/GenBank/DDBJ databases">
        <title>Updated reference genomes for cyclostephanoid diatoms.</title>
        <authorList>
            <person name="Roberts W.R."/>
            <person name="Alverson A.J."/>
        </authorList>
    </citation>
    <scope>NUCLEOTIDE SEQUENCE [LARGE SCALE GENOMIC DNA]</scope>
    <source>
        <strain evidence="9 10">AJA010-31</strain>
    </source>
</reference>
<sequence>MSRRARLSIGPGTPILGALADSKKANRRTSLGGGEKGSEEKKDRKAMLDEWRKIRAAGTSVAVGGASSVSNNMDSNTDSLNSATAAPSLAKMAASPARMNIQSRSPSPADRAASPARHYRGISTAPDRSFEDEPTVHLTINTTNTQQIKSDEKENDGLSAYERYRLKRQLQAIGVSTGLATSTPTKRSTFDFDDDSSLAGTTPSRRSKKARKSLLAGGAQTRVRRRSMTPDRAELPPPPAAVAERKKHNMLPPSYPSSAPSSAPSSVEERAPLPPSSSFQAEVTTHFSQESTDSIDSLAMKSRISAMQKRIDMLEREKMELSMSKAPLEARMRQKEDAFIKERERLLAEIDMLHNAGRTADERVRELEMENEALGESIKRLRLQAKEAKYTSSSADNTGEQDAWNERLRNNKEIAVLRSDLKDRDGQIQSLRLDKVSLEAEVHAFKQQIESLEKNYDELERDYGELEASKSKNSEAEIQLEVLTAEMVATTAQLNATSADFEETKSRTKADMQAKEVKWKARESDLLFEISVLKSRAGKQIDDADGTMGEEDTAVLKARIEERDRRILELEEQLLNGEQLRRALHNRIQELRGNIRVYVRTRPFLPNDGASSSSSIDILPDGESLTIAGRRGENPHAFKFDKVFAPSAGQEIVFDEVSEFVQSALDGYHVCLFSYGQTGSGKTHTMQGSGNGAMRGIIPRAVEQILAQAAALQTQRWTFTMKASFLEIYNEELRDLLVMMNSDGTTRPRDATTATKLSIKRNADGKSYVDGINMVDIDVEDRANGIEQLEAVMAAAARARSVAKTNMNSQSSRSHSVFMLHLCGSNEESGTIVQGALNLCDLAGSERLDRSGAGSNAQRLKETQAINKSLSCLGDVFNALSNGSKHVPFRNSKLTYLLQDCLSGDGKALMFVNLSPTVESSSESLCSLRFAQRVNQVELGKAVKNVQYSK</sequence>
<accession>A0ABD3N9J8</accession>
<dbReference type="AlphaFoldDB" id="A0ABD3N9J8"/>
<comment type="caution">
    <text evidence="9">The sequence shown here is derived from an EMBL/GenBank/DDBJ whole genome shotgun (WGS) entry which is preliminary data.</text>
</comment>
<feature type="compositionally biased region" description="Low complexity" evidence="7">
    <location>
        <begin position="256"/>
        <end position="266"/>
    </location>
</feature>
<name>A0ABD3N9J8_9STRA</name>
<keyword evidence="10" id="KW-1185">Reference proteome</keyword>
<gene>
    <name evidence="9" type="ORF">ACHAWO_013182</name>
</gene>
<organism evidence="9 10">
    <name type="scientific">Cyclotella atomus</name>
    <dbReference type="NCBI Taxonomy" id="382360"/>
    <lineage>
        <taxon>Eukaryota</taxon>
        <taxon>Sar</taxon>
        <taxon>Stramenopiles</taxon>
        <taxon>Ochrophyta</taxon>
        <taxon>Bacillariophyta</taxon>
        <taxon>Coscinodiscophyceae</taxon>
        <taxon>Thalassiosirophycidae</taxon>
        <taxon>Stephanodiscales</taxon>
        <taxon>Stephanodiscaceae</taxon>
        <taxon>Cyclotella</taxon>
    </lineage>
</organism>
<dbReference type="GO" id="GO:0005524">
    <property type="term" value="F:ATP binding"/>
    <property type="evidence" value="ECO:0007669"/>
    <property type="project" value="UniProtKB-UniRule"/>
</dbReference>
<dbReference type="PANTHER" id="PTHR47972">
    <property type="entry name" value="KINESIN-LIKE PROTEIN KLP-3"/>
    <property type="match status" value="1"/>
</dbReference>
<feature type="region of interest" description="Disordered" evidence="7">
    <location>
        <begin position="178"/>
        <end position="296"/>
    </location>
</feature>
<keyword evidence="2 5" id="KW-0547">Nucleotide-binding</keyword>
<protein>
    <recommendedName>
        <fullName evidence="8">Kinesin motor domain-containing protein</fullName>
    </recommendedName>
</protein>
<keyword evidence="4 5" id="KW-0505">Motor protein</keyword>
<dbReference type="Pfam" id="PF00225">
    <property type="entry name" value="Kinesin"/>
    <property type="match status" value="1"/>
</dbReference>
<evidence type="ECO:0000256" key="7">
    <source>
        <dbReference type="SAM" id="MobiDB-lite"/>
    </source>
</evidence>
<keyword evidence="6" id="KW-0175">Coiled coil</keyword>
<dbReference type="GO" id="GO:0003774">
    <property type="term" value="F:cytoskeletal motor activity"/>
    <property type="evidence" value="ECO:0007669"/>
    <property type="project" value="UniProtKB-UniRule"/>
</dbReference>
<feature type="region of interest" description="Disordered" evidence="7">
    <location>
        <begin position="60"/>
        <end position="134"/>
    </location>
</feature>
<dbReference type="InterPro" id="IPR027417">
    <property type="entry name" value="P-loop_NTPase"/>
</dbReference>
<dbReference type="Proteomes" id="UP001530400">
    <property type="component" value="Unassembled WGS sequence"/>
</dbReference>
<dbReference type="EMBL" id="JALLPJ020001263">
    <property type="protein sequence ID" value="KAL3772637.1"/>
    <property type="molecule type" value="Genomic_DNA"/>
</dbReference>
<evidence type="ECO:0000313" key="10">
    <source>
        <dbReference type="Proteomes" id="UP001530400"/>
    </source>
</evidence>
<keyword evidence="3 5" id="KW-0067">ATP-binding</keyword>
<feature type="compositionally biased region" description="Basic and acidic residues" evidence="7">
    <location>
        <begin position="36"/>
        <end position="46"/>
    </location>
</feature>
<dbReference type="InterPro" id="IPR027640">
    <property type="entry name" value="Kinesin-like_fam"/>
</dbReference>
<dbReference type="PROSITE" id="PS50067">
    <property type="entry name" value="KINESIN_MOTOR_2"/>
    <property type="match status" value="1"/>
</dbReference>
<dbReference type="SUPFAM" id="SSF52540">
    <property type="entry name" value="P-loop containing nucleoside triphosphate hydrolases"/>
    <property type="match status" value="1"/>
</dbReference>
<evidence type="ECO:0000256" key="5">
    <source>
        <dbReference type="PROSITE-ProRule" id="PRU00283"/>
    </source>
</evidence>
<feature type="coiled-coil region" evidence="6">
    <location>
        <begin position="297"/>
        <end position="324"/>
    </location>
</feature>
<dbReference type="InterPro" id="IPR001752">
    <property type="entry name" value="Kinesin_motor_dom"/>
</dbReference>
<feature type="coiled-coil region" evidence="6">
    <location>
        <begin position="428"/>
        <end position="493"/>
    </location>
</feature>
<dbReference type="PRINTS" id="PR00380">
    <property type="entry name" value="KINESINHEAVY"/>
</dbReference>
<evidence type="ECO:0000313" key="9">
    <source>
        <dbReference type="EMBL" id="KAL3772637.1"/>
    </source>
</evidence>
<feature type="compositionally biased region" description="Low complexity" evidence="7">
    <location>
        <begin position="60"/>
        <end position="70"/>
    </location>
</feature>
<dbReference type="SMART" id="SM00129">
    <property type="entry name" value="KISc"/>
    <property type="match status" value="1"/>
</dbReference>
<feature type="compositionally biased region" description="Low complexity" evidence="7">
    <location>
        <begin position="103"/>
        <end position="116"/>
    </location>
</feature>
<keyword evidence="1" id="KW-0493">Microtubule</keyword>
<feature type="domain" description="Kinesin motor" evidence="8">
    <location>
        <begin position="594"/>
        <end position="937"/>
    </location>
</feature>
<proteinExistence type="inferred from homology"/>
<dbReference type="PANTHER" id="PTHR47972:SF45">
    <property type="entry name" value="PROTEIN CLARET SEGREGATIONAL"/>
    <property type="match status" value="1"/>
</dbReference>
<evidence type="ECO:0000256" key="2">
    <source>
        <dbReference type="ARBA" id="ARBA00022741"/>
    </source>
</evidence>
<evidence type="ECO:0000256" key="3">
    <source>
        <dbReference type="ARBA" id="ARBA00022840"/>
    </source>
</evidence>
<feature type="compositionally biased region" description="Polar residues" evidence="7">
    <location>
        <begin position="178"/>
        <end position="187"/>
    </location>
</feature>